<evidence type="ECO:0000256" key="2">
    <source>
        <dbReference type="ARBA" id="ARBA00022692"/>
    </source>
</evidence>
<accession>A0A553PDU0</accession>
<dbReference type="Proteomes" id="UP000318571">
    <property type="component" value="Chromosome 2"/>
</dbReference>
<keyword evidence="3 5" id="KW-1133">Transmembrane helix</keyword>
<keyword evidence="2 5" id="KW-0812">Transmembrane</keyword>
<feature type="transmembrane region" description="Helical" evidence="5">
    <location>
        <begin position="397"/>
        <end position="417"/>
    </location>
</feature>
<evidence type="ECO:0000313" key="6">
    <source>
        <dbReference type="EMBL" id="TRY75846.1"/>
    </source>
</evidence>
<comment type="subcellular location">
    <subcellularLocation>
        <location evidence="1">Membrane</location>
    </subcellularLocation>
</comment>
<feature type="transmembrane region" description="Helical" evidence="5">
    <location>
        <begin position="438"/>
        <end position="455"/>
    </location>
</feature>
<dbReference type="GO" id="GO:0016020">
    <property type="term" value="C:membrane"/>
    <property type="evidence" value="ECO:0007669"/>
    <property type="project" value="UniProtKB-SubCell"/>
</dbReference>
<dbReference type="Pfam" id="PF04145">
    <property type="entry name" value="Ctr"/>
    <property type="match status" value="1"/>
</dbReference>
<evidence type="ECO:0000256" key="1">
    <source>
        <dbReference type="ARBA" id="ARBA00004370"/>
    </source>
</evidence>
<protein>
    <recommendedName>
        <fullName evidence="8">Copper transporter</fullName>
    </recommendedName>
</protein>
<reference evidence="6 7" key="1">
    <citation type="journal article" date="2018" name="Nat. Ecol. Evol.">
        <title>Genomic signatures of mitonuclear coevolution across populations of Tigriopus californicus.</title>
        <authorList>
            <person name="Barreto F.S."/>
            <person name="Watson E.T."/>
            <person name="Lima T.G."/>
            <person name="Willett C.S."/>
            <person name="Edmands S."/>
            <person name="Li W."/>
            <person name="Burton R.S."/>
        </authorList>
    </citation>
    <scope>NUCLEOTIDE SEQUENCE [LARGE SCALE GENOMIC DNA]</scope>
    <source>
        <strain evidence="6 7">San Diego</strain>
    </source>
</reference>
<keyword evidence="4 5" id="KW-0472">Membrane</keyword>
<evidence type="ECO:0000256" key="5">
    <source>
        <dbReference type="SAM" id="Phobius"/>
    </source>
</evidence>
<dbReference type="PANTHER" id="PTHR12483">
    <property type="entry name" value="SOLUTE CARRIER FAMILY 31 COPPER TRANSPORTERS"/>
    <property type="match status" value="1"/>
</dbReference>
<name>A0A553PDU0_TIGCA</name>
<keyword evidence="7" id="KW-1185">Reference proteome</keyword>
<proteinExistence type="predicted"/>
<dbReference type="GO" id="GO:0005375">
    <property type="term" value="F:copper ion transmembrane transporter activity"/>
    <property type="evidence" value="ECO:0007669"/>
    <property type="project" value="InterPro"/>
</dbReference>
<evidence type="ECO:0000313" key="7">
    <source>
        <dbReference type="Proteomes" id="UP000318571"/>
    </source>
</evidence>
<organism evidence="6 7">
    <name type="scientific">Tigriopus californicus</name>
    <name type="common">Marine copepod</name>
    <dbReference type="NCBI Taxonomy" id="6832"/>
    <lineage>
        <taxon>Eukaryota</taxon>
        <taxon>Metazoa</taxon>
        <taxon>Ecdysozoa</taxon>
        <taxon>Arthropoda</taxon>
        <taxon>Crustacea</taxon>
        <taxon>Multicrustacea</taxon>
        <taxon>Hexanauplia</taxon>
        <taxon>Copepoda</taxon>
        <taxon>Harpacticoida</taxon>
        <taxon>Harpacticidae</taxon>
        <taxon>Tigriopus</taxon>
    </lineage>
</organism>
<evidence type="ECO:0000256" key="3">
    <source>
        <dbReference type="ARBA" id="ARBA00022989"/>
    </source>
</evidence>
<dbReference type="AlphaFoldDB" id="A0A553PDU0"/>
<evidence type="ECO:0008006" key="8">
    <source>
        <dbReference type="Google" id="ProtNLM"/>
    </source>
</evidence>
<evidence type="ECO:0000256" key="4">
    <source>
        <dbReference type="ARBA" id="ARBA00023136"/>
    </source>
</evidence>
<comment type="caution">
    <text evidence="6">The sequence shown here is derived from an EMBL/GenBank/DDBJ whole genome shotgun (WGS) entry which is preliminary data.</text>
</comment>
<dbReference type="InterPro" id="IPR007274">
    <property type="entry name" value="Cop_transporter"/>
</dbReference>
<sequence>MDQFQTIVKSGHSNGLEELMDNGRQVSAFAITGLDSVDPDYAEGVLTLTTSIQNCFPQSEDIFEGQLPDGSKRSTFATEGSLYPECIQETMNVLSNVFDVVEDAVVEMMAISHGRESLKYRHGATEVELLDAPVKNHLHLYSRPSEFEPKPETNPLVPFHVDNGLFLLLTPFPDHPLQVQLSNGQEVSTQDVDYNSVLVLMGRGITDWLEQGFDSPSLFHPAPHAVPRWEEPIENRGVFARMKVAPLDAVPIITGSLDRVRSFGDVFLESSIHPQGQIERSLASWVQFNEDSCDEGTEYCWMSCLPLPLNPCHGDQNLVCINSLNDTDACFVEGAHDVTCHWTCADEVLDPSNPEPSGAFCRGKTDMLMLGFEVSGRGGFCIILFFDAWTLDTRLKFALGCVGVALMGIAIELLIMVRRRIQKRDAPFQGINKTLKKILLIVGFGVNLIVGYLAMLVVMTYSVELFLSVCLGMIVGHLLFNSSEPIGETIDPCCASQNEIAPPPKEPRSCH</sequence>
<gene>
    <name evidence="6" type="ORF">TCAL_04958</name>
</gene>
<dbReference type="EMBL" id="VCGU01000005">
    <property type="protein sequence ID" value="TRY75846.1"/>
    <property type="molecule type" value="Genomic_DNA"/>
</dbReference>